<evidence type="ECO:0000313" key="8">
    <source>
        <dbReference type="Proteomes" id="UP001145021"/>
    </source>
</evidence>
<keyword evidence="2 4" id="KW-0539">Nucleus</keyword>
<evidence type="ECO:0000256" key="5">
    <source>
        <dbReference type="SAM" id="MobiDB-lite"/>
    </source>
</evidence>
<dbReference type="PROSITE" id="PS50118">
    <property type="entry name" value="HMG_BOX_2"/>
    <property type="match status" value="1"/>
</dbReference>
<evidence type="ECO:0000256" key="2">
    <source>
        <dbReference type="ARBA" id="ARBA00023242"/>
    </source>
</evidence>
<evidence type="ECO:0000256" key="4">
    <source>
        <dbReference type="PROSITE-ProRule" id="PRU00267"/>
    </source>
</evidence>
<feature type="DNA-binding region" description="HMG box" evidence="4">
    <location>
        <begin position="51"/>
        <end position="119"/>
    </location>
</feature>
<feature type="domain" description="HMG box" evidence="6">
    <location>
        <begin position="51"/>
        <end position="119"/>
    </location>
</feature>
<name>A0A9W8CKZ9_9FUNG</name>
<protein>
    <submittedName>
        <fullName evidence="7">Non-histone chromosomal protein 6</fullName>
    </submittedName>
</protein>
<dbReference type="PANTHER" id="PTHR48112:SF22">
    <property type="entry name" value="MITOCHONDRIAL TRANSCRIPTION FACTOR A, ISOFORM B"/>
    <property type="match status" value="1"/>
</dbReference>
<dbReference type="GO" id="GO:0005634">
    <property type="term" value="C:nucleus"/>
    <property type="evidence" value="ECO:0007669"/>
    <property type="project" value="UniProtKB-UniRule"/>
</dbReference>
<keyword evidence="1 4" id="KW-0238">DNA-binding</keyword>
<comment type="similarity">
    <text evidence="3">Belongs to the NHP6 family.</text>
</comment>
<dbReference type="Gene3D" id="1.10.30.10">
    <property type="entry name" value="High mobility group box domain"/>
    <property type="match status" value="1"/>
</dbReference>
<dbReference type="AlphaFoldDB" id="A0A9W8CKZ9"/>
<dbReference type="EMBL" id="JANBOH010000024">
    <property type="protein sequence ID" value="KAJ1647615.1"/>
    <property type="molecule type" value="Genomic_DNA"/>
</dbReference>
<accession>A0A9W8CKZ9</accession>
<feature type="region of interest" description="Disordered" evidence="5">
    <location>
        <begin position="1"/>
        <end position="51"/>
    </location>
</feature>
<sequence>MARQSKTAAAPAKATKATKGAKNAKTTKVSKADTARVTKKAKRAKKDPNAPKRALSAYMFFSQAKRQAVKDDNPTASFGNIGKILGNMWSTMSDNDKAPFIKRANDDKKRYDAEKAAYAGNEASAEESD</sequence>
<reference evidence="7" key="1">
    <citation type="submission" date="2022-07" db="EMBL/GenBank/DDBJ databases">
        <title>Phylogenomic reconstructions and comparative analyses of Kickxellomycotina fungi.</title>
        <authorList>
            <person name="Reynolds N.K."/>
            <person name="Stajich J.E."/>
            <person name="Barry K."/>
            <person name="Grigoriev I.V."/>
            <person name="Crous P."/>
            <person name="Smith M.E."/>
        </authorList>
    </citation>
    <scope>NUCLEOTIDE SEQUENCE</scope>
    <source>
        <strain evidence="7">NBRC 105413</strain>
    </source>
</reference>
<proteinExistence type="inferred from homology"/>
<evidence type="ECO:0000259" key="6">
    <source>
        <dbReference type="PROSITE" id="PS50118"/>
    </source>
</evidence>
<dbReference type="PANTHER" id="PTHR48112">
    <property type="entry name" value="HIGH MOBILITY GROUP PROTEIN DSP1"/>
    <property type="match status" value="1"/>
</dbReference>
<dbReference type="GO" id="GO:0003677">
    <property type="term" value="F:DNA binding"/>
    <property type="evidence" value="ECO:0007669"/>
    <property type="project" value="UniProtKB-UniRule"/>
</dbReference>
<dbReference type="SMART" id="SM00398">
    <property type="entry name" value="HMG"/>
    <property type="match status" value="1"/>
</dbReference>
<feature type="compositionally biased region" description="Low complexity" evidence="5">
    <location>
        <begin position="1"/>
        <end position="27"/>
    </location>
</feature>
<dbReference type="Pfam" id="PF00505">
    <property type="entry name" value="HMG_box"/>
    <property type="match status" value="1"/>
</dbReference>
<evidence type="ECO:0000313" key="7">
    <source>
        <dbReference type="EMBL" id="KAJ1647615.1"/>
    </source>
</evidence>
<dbReference type="FunFam" id="1.10.30.10:FF:000016">
    <property type="entry name" value="FACT complex subunit SSRP1"/>
    <property type="match status" value="1"/>
</dbReference>
<comment type="caution">
    <text evidence="7">The sequence shown here is derived from an EMBL/GenBank/DDBJ whole genome shotgun (WGS) entry which is preliminary data.</text>
</comment>
<gene>
    <name evidence="7" type="primary">NHP6</name>
    <name evidence="7" type="ORF">LPJ64_000994</name>
</gene>
<organism evidence="7 8">
    <name type="scientific">Coemansia asiatica</name>
    <dbReference type="NCBI Taxonomy" id="1052880"/>
    <lineage>
        <taxon>Eukaryota</taxon>
        <taxon>Fungi</taxon>
        <taxon>Fungi incertae sedis</taxon>
        <taxon>Zoopagomycota</taxon>
        <taxon>Kickxellomycotina</taxon>
        <taxon>Kickxellomycetes</taxon>
        <taxon>Kickxellales</taxon>
        <taxon>Kickxellaceae</taxon>
        <taxon>Coemansia</taxon>
    </lineage>
</organism>
<keyword evidence="8" id="KW-1185">Reference proteome</keyword>
<evidence type="ECO:0000256" key="3">
    <source>
        <dbReference type="ARBA" id="ARBA00043963"/>
    </source>
</evidence>
<dbReference type="SUPFAM" id="SSF47095">
    <property type="entry name" value="HMG-box"/>
    <property type="match status" value="1"/>
</dbReference>
<dbReference type="CDD" id="cd01390">
    <property type="entry name" value="HMG-box_NHP6-like"/>
    <property type="match status" value="1"/>
</dbReference>
<dbReference type="InterPro" id="IPR050342">
    <property type="entry name" value="HMGB"/>
</dbReference>
<dbReference type="InterPro" id="IPR036910">
    <property type="entry name" value="HMG_box_dom_sf"/>
</dbReference>
<evidence type="ECO:0000256" key="1">
    <source>
        <dbReference type="ARBA" id="ARBA00023125"/>
    </source>
</evidence>
<dbReference type="InterPro" id="IPR009071">
    <property type="entry name" value="HMG_box_dom"/>
</dbReference>
<dbReference type="Proteomes" id="UP001145021">
    <property type="component" value="Unassembled WGS sequence"/>
</dbReference>